<protein>
    <submittedName>
        <fullName evidence="6">Naphthalene 1,2-dioxygenase system ferredoxin subunit</fullName>
    </submittedName>
</protein>
<dbReference type="GO" id="GO:0004497">
    <property type="term" value="F:monooxygenase activity"/>
    <property type="evidence" value="ECO:0007669"/>
    <property type="project" value="UniProtKB-ARBA"/>
</dbReference>
<dbReference type="PROSITE" id="PS51296">
    <property type="entry name" value="RIESKE"/>
    <property type="match status" value="1"/>
</dbReference>
<dbReference type="EMBL" id="CP019688">
    <property type="protein sequence ID" value="AQQ16361.1"/>
    <property type="molecule type" value="Genomic_DNA"/>
</dbReference>
<dbReference type="KEGG" id="cgv:CGLAU_12165"/>
<evidence type="ECO:0000256" key="1">
    <source>
        <dbReference type="ARBA" id="ARBA00022714"/>
    </source>
</evidence>
<keyword evidence="2" id="KW-0479">Metal-binding</keyword>
<dbReference type="Proteomes" id="UP000217209">
    <property type="component" value="Chromosome"/>
</dbReference>
<keyword evidence="4" id="KW-0411">Iron-sulfur</keyword>
<organism evidence="6 7">
    <name type="scientific">Corynebacterium glaucum</name>
    <dbReference type="NCBI Taxonomy" id="187491"/>
    <lineage>
        <taxon>Bacteria</taxon>
        <taxon>Bacillati</taxon>
        <taxon>Actinomycetota</taxon>
        <taxon>Actinomycetes</taxon>
        <taxon>Mycobacteriales</taxon>
        <taxon>Corynebacteriaceae</taxon>
        <taxon>Corynebacterium</taxon>
    </lineage>
</organism>
<dbReference type="GO" id="GO:0046872">
    <property type="term" value="F:metal ion binding"/>
    <property type="evidence" value="ECO:0007669"/>
    <property type="project" value="UniProtKB-KW"/>
</dbReference>
<keyword evidence="6" id="KW-0560">Oxidoreductase</keyword>
<dbReference type="GO" id="GO:0051537">
    <property type="term" value="F:2 iron, 2 sulfur cluster binding"/>
    <property type="evidence" value="ECO:0007669"/>
    <property type="project" value="UniProtKB-KW"/>
</dbReference>
<proteinExistence type="predicted"/>
<gene>
    <name evidence="6" type="primary">ndoA</name>
    <name evidence="6" type="ORF">CGLAU_12165</name>
</gene>
<name>A0A1Q2HZT9_9CORY</name>
<dbReference type="Pfam" id="PF00355">
    <property type="entry name" value="Rieske"/>
    <property type="match status" value="1"/>
</dbReference>
<dbReference type="AlphaFoldDB" id="A0A1Q2HZT9"/>
<keyword evidence="1" id="KW-0001">2Fe-2S</keyword>
<evidence type="ECO:0000256" key="2">
    <source>
        <dbReference type="ARBA" id="ARBA00022723"/>
    </source>
</evidence>
<dbReference type="GO" id="GO:0051213">
    <property type="term" value="F:dioxygenase activity"/>
    <property type="evidence" value="ECO:0007669"/>
    <property type="project" value="UniProtKB-KW"/>
</dbReference>
<evidence type="ECO:0000313" key="6">
    <source>
        <dbReference type="EMBL" id="AQQ16361.1"/>
    </source>
</evidence>
<dbReference type="Gene3D" id="2.102.10.10">
    <property type="entry name" value="Rieske [2Fe-2S] iron-sulphur domain"/>
    <property type="match status" value="1"/>
</dbReference>
<evidence type="ECO:0000259" key="5">
    <source>
        <dbReference type="PROSITE" id="PS51296"/>
    </source>
</evidence>
<dbReference type="CDD" id="cd03467">
    <property type="entry name" value="Rieske"/>
    <property type="match status" value="1"/>
</dbReference>
<keyword evidence="6" id="KW-0223">Dioxygenase</keyword>
<keyword evidence="7" id="KW-1185">Reference proteome</keyword>
<dbReference type="SUPFAM" id="SSF50022">
    <property type="entry name" value="ISP domain"/>
    <property type="match status" value="1"/>
</dbReference>
<dbReference type="InterPro" id="IPR017941">
    <property type="entry name" value="Rieske_2Fe-2S"/>
</dbReference>
<accession>A0A1Q2HZT9</accession>
<sequence length="133" mass="13696">MTADSTAAANSPLCSRRMFILGTASTFAGAFLAACGTEVDEKVAKTDVPVGSAVILDGFIIAQPTEGEFVAYSNVCPHESARITQVQGDVVRCPKHGSTFSIADGKVLTGPAEDDLKEASIVDGGDSLSAQNM</sequence>
<evidence type="ECO:0000256" key="3">
    <source>
        <dbReference type="ARBA" id="ARBA00023004"/>
    </source>
</evidence>
<dbReference type="InterPro" id="IPR036922">
    <property type="entry name" value="Rieske_2Fe-2S_sf"/>
</dbReference>
<feature type="domain" description="Rieske" evidence="5">
    <location>
        <begin position="36"/>
        <end position="130"/>
    </location>
</feature>
<dbReference type="GO" id="GO:0016705">
    <property type="term" value="F:oxidoreductase activity, acting on paired donors, with incorporation or reduction of molecular oxygen"/>
    <property type="evidence" value="ECO:0007669"/>
    <property type="project" value="UniProtKB-ARBA"/>
</dbReference>
<keyword evidence="3" id="KW-0408">Iron</keyword>
<evidence type="ECO:0000256" key="4">
    <source>
        <dbReference type="ARBA" id="ARBA00023014"/>
    </source>
</evidence>
<reference evidence="6 7" key="1">
    <citation type="submission" date="2016-12" db="EMBL/GenBank/DDBJ databases">
        <authorList>
            <person name="Song W.-J."/>
            <person name="Kurnit D.M."/>
        </authorList>
    </citation>
    <scope>NUCLEOTIDE SEQUENCE [LARGE SCALE GENOMIC DNA]</scope>
    <source>
        <strain evidence="6 7">DSM 30827</strain>
    </source>
</reference>
<evidence type="ECO:0000313" key="7">
    <source>
        <dbReference type="Proteomes" id="UP000217209"/>
    </source>
</evidence>